<evidence type="ECO:0000256" key="3">
    <source>
        <dbReference type="ARBA" id="ARBA00011738"/>
    </source>
</evidence>
<dbReference type="InterPro" id="IPR000740">
    <property type="entry name" value="GrpE"/>
</dbReference>
<dbReference type="NCBIfam" id="NF010738">
    <property type="entry name" value="PRK14140.1"/>
    <property type="match status" value="1"/>
</dbReference>
<evidence type="ECO:0000256" key="4">
    <source>
        <dbReference type="ARBA" id="ARBA00022490"/>
    </source>
</evidence>
<feature type="region of interest" description="Disordered" evidence="13">
    <location>
        <begin position="1"/>
        <end position="39"/>
    </location>
</feature>
<gene>
    <name evidence="10" type="primary">grpE</name>
    <name evidence="14" type="ORF">FC87_GL000914</name>
</gene>
<dbReference type="Gene3D" id="3.90.20.20">
    <property type="match status" value="1"/>
</dbReference>
<evidence type="ECO:0000256" key="5">
    <source>
        <dbReference type="ARBA" id="ARBA00023016"/>
    </source>
</evidence>
<evidence type="ECO:0000313" key="14">
    <source>
        <dbReference type="EMBL" id="KRM91403.1"/>
    </source>
</evidence>
<dbReference type="EMBL" id="AYZI01000005">
    <property type="protein sequence ID" value="KRM91403.1"/>
    <property type="molecule type" value="Genomic_DNA"/>
</dbReference>
<evidence type="ECO:0000313" key="15">
    <source>
        <dbReference type="Proteomes" id="UP000051586"/>
    </source>
</evidence>
<keyword evidence="5 10" id="KW-0346">Stress response</keyword>
<evidence type="ECO:0000256" key="9">
    <source>
        <dbReference type="ARBA" id="ARBA00076414"/>
    </source>
</evidence>
<dbReference type="PANTHER" id="PTHR21237">
    <property type="entry name" value="GRPE PROTEIN"/>
    <property type="match status" value="1"/>
</dbReference>
<proteinExistence type="inferred from homology"/>
<dbReference type="PANTHER" id="PTHR21237:SF23">
    <property type="entry name" value="GRPE PROTEIN HOMOLOG, MITOCHONDRIAL"/>
    <property type="match status" value="1"/>
</dbReference>
<dbReference type="GO" id="GO:0042803">
    <property type="term" value="F:protein homodimerization activity"/>
    <property type="evidence" value="ECO:0007669"/>
    <property type="project" value="InterPro"/>
</dbReference>
<dbReference type="Pfam" id="PF01025">
    <property type="entry name" value="GrpE"/>
    <property type="match status" value="1"/>
</dbReference>
<evidence type="ECO:0000256" key="1">
    <source>
        <dbReference type="ARBA" id="ARBA00004496"/>
    </source>
</evidence>
<dbReference type="Proteomes" id="UP000051586">
    <property type="component" value="Unassembled WGS sequence"/>
</dbReference>
<evidence type="ECO:0000256" key="11">
    <source>
        <dbReference type="RuleBase" id="RU000639"/>
    </source>
</evidence>
<dbReference type="GO" id="GO:0051087">
    <property type="term" value="F:protein-folding chaperone binding"/>
    <property type="evidence" value="ECO:0007669"/>
    <property type="project" value="InterPro"/>
</dbReference>
<sequence length="188" mass="21008">MSTEHDKQQKSKQVDETVANKAKAKKEAPVNEATVDPATEKIKQLQAKLDQTQNDYLRAQAEIQNIEKSNRKEREALAKYGAQDLAKEVVPVLDDLDRALTVKVNDDSGKQLKNGIEIVQQHLKKALQDNQITEIKAVGEPFDPNQHQAIQTVAVSEEHPKNTVVQVLQTGYLLDDRVLRPAMVVVAQ</sequence>
<dbReference type="STRING" id="1423745.GCA_001311215_00341"/>
<dbReference type="InterPro" id="IPR013805">
    <property type="entry name" value="GrpE_CC"/>
</dbReference>
<evidence type="ECO:0000256" key="10">
    <source>
        <dbReference type="HAMAP-Rule" id="MF_01151"/>
    </source>
</evidence>
<evidence type="ECO:0000256" key="2">
    <source>
        <dbReference type="ARBA" id="ARBA00009054"/>
    </source>
</evidence>
<comment type="subunit">
    <text evidence="3 10">Homodimer.</text>
</comment>
<evidence type="ECO:0000256" key="12">
    <source>
        <dbReference type="RuleBase" id="RU004478"/>
    </source>
</evidence>
<feature type="compositionally biased region" description="Basic and acidic residues" evidence="13">
    <location>
        <begin position="1"/>
        <end position="15"/>
    </location>
</feature>
<accession>A0A0R2CSZ7</accession>
<dbReference type="CDD" id="cd00446">
    <property type="entry name" value="GrpE"/>
    <property type="match status" value="1"/>
</dbReference>
<comment type="caution">
    <text evidence="14">The sequence shown here is derived from an EMBL/GenBank/DDBJ whole genome shotgun (WGS) entry which is preliminary data.</text>
</comment>
<dbReference type="HAMAP" id="MF_01151">
    <property type="entry name" value="GrpE"/>
    <property type="match status" value="1"/>
</dbReference>
<dbReference type="GO" id="GO:0005737">
    <property type="term" value="C:cytoplasm"/>
    <property type="evidence" value="ECO:0007669"/>
    <property type="project" value="UniProtKB-SubCell"/>
</dbReference>
<dbReference type="PRINTS" id="PR00773">
    <property type="entry name" value="GRPEPROTEIN"/>
</dbReference>
<dbReference type="NCBIfam" id="NF010759">
    <property type="entry name" value="PRK14162.1"/>
    <property type="match status" value="1"/>
</dbReference>
<comment type="subcellular location">
    <subcellularLocation>
        <location evidence="1 10">Cytoplasm</location>
    </subcellularLocation>
</comment>
<evidence type="ECO:0000256" key="7">
    <source>
        <dbReference type="ARBA" id="ARBA00053401"/>
    </source>
</evidence>
<dbReference type="PROSITE" id="PS01071">
    <property type="entry name" value="GRPE"/>
    <property type="match status" value="1"/>
</dbReference>
<evidence type="ECO:0000256" key="6">
    <source>
        <dbReference type="ARBA" id="ARBA00023186"/>
    </source>
</evidence>
<name>A0A0R2CSZ7_9LACO</name>
<protein>
    <recommendedName>
        <fullName evidence="8 10">Protein GrpE</fullName>
    </recommendedName>
    <alternativeName>
        <fullName evidence="9 10">HSP-70 cofactor</fullName>
    </alternativeName>
</protein>
<dbReference type="FunFam" id="2.30.22.10:FF:000001">
    <property type="entry name" value="Protein GrpE"/>
    <property type="match status" value="1"/>
</dbReference>
<dbReference type="AlphaFoldDB" id="A0A0R2CSZ7"/>
<dbReference type="GO" id="GO:0051082">
    <property type="term" value="F:unfolded protein binding"/>
    <property type="evidence" value="ECO:0007669"/>
    <property type="project" value="TreeGrafter"/>
</dbReference>
<dbReference type="SUPFAM" id="SSF58014">
    <property type="entry name" value="Coiled-coil domain of nucleotide exchange factor GrpE"/>
    <property type="match status" value="1"/>
</dbReference>
<comment type="function">
    <text evidence="7 10 11">Participates actively in the response to hyperosmotic and heat shock by preventing the aggregation of stress-denatured proteins, in association with DnaK and GrpE. It is the nucleotide exchange factor for DnaK and may function as a thermosensor. Unfolded proteins bind initially to DnaJ; upon interaction with the DnaJ-bound protein, DnaK hydrolyzes its bound ATP, resulting in the formation of a stable complex. GrpE releases ADP from DnaK; ATP binding to DnaK triggers the release of the substrate protein, thus completing the reaction cycle. Several rounds of ATP-dependent interactions between DnaJ, DnaK and GrpE are required for fully efficient folding.</text>
</comment>
<dbReference type="GO" id="GO:0000774">
    <property type="term" value="F:adenyl-nucleotide exchange factor activity"/>
    <property type="evidence" value="ECO:0007669"/>
    <property type="project" value="InterPro"/>
</dbReference>
<keyword evidence="6 10" id="KW-0143">Chaperone</keyword>
<dbReference type="PATRIC" id="fig|1423745.4.peg.975"/>
<dbReference type="GO" id="GO:0006457">
    <property type="term" value="P:protein folding"/>
    <property type="evidence" value="ECO:0007669"/>
    <property type="project" value="InterPro"/>
</dbReference>
<dbReference type="SUPFAM" id="SSF51064">
    <property type="entry name" value="Head domain of nucleotide exchange factor GrpE"/>
    <property type="match status" value="1"/>
</dbReference>
<evidence type="ECO:0000256" key="8">
    <source>
        <dbReference type="ARBA" id="ARBA00072274"/>
    </source>
</evidence>
<keyword evidence="4 10" id="KW-0963">Cytoplasm</keyword>
<dbReference type="InterPro" id="IPR009012">
    <property type="entry name" value="GrpE_head"/>
</dbReference>
<dbReference type="RefSeq" id="WP_035421367.1">
    <property type="nucleotide sequence ID" value="NZ_AYZI01000005.1"/>
</dbReference>
<reference evidence="14 15" key="1">
    <citation type="journal article" date="2015" name="Genome Announc.">
        <title>Expanding the biotechnology potential of lactobacilli through comparative genomics of 213 strains and associated genera.</title>
        <authorList>
            <person name="Sun Z."/>
            <person name="Harris H.M."/>
            <person name="McCann A."/>
            <person name="Guo C."/>
            <person name="Argimon S."/>
            <person name="Zhang W."/>
            <person name="Yang X."/>
            <person name="Jeffery I.B."/>
            <person name="Cooney J.C."/>
            <person name="Kagawa T.F."/>
            <person name="Liu W."/>
            <person name="Song Y."/>
            <person name="Salvetti E."/>
            <person name="Wrobel A."/>
            <person name="Rasinkangas P."/>
            <person name="Parkhill J."/>
            <person name="Rea M.C."/>
            <person name="O'Sullivan O."/>
            <person name="Ritari J."/>
            <person name="Douillard F.P."/>
            <person name="Paul Ross R."/>
            <person name="Yang R."/>
            <person name="Briner A.E."/>
            <person name="Felis G.E."/>
            <person name="de Vos W.M."/>
            <person name="Barrangou R."/>
            <person name="Klaenhammer T.R."/>
            <person name="Caufield P.W."/>
            <person name="Cui Y."/>
            <person name="Zhang H."/>
            <person name="O'Toole P.W."/>
        </authorList>
    </citation>
    <scope>NUCLEOTIDE SEQUENCE [LARGE SCALE GENOMIC DNA]</scope>
    <source>
        <strain evidence="14 15">DSM 22689</strain>
    </source>
</reference>
<comment type="similarity">
    <text evidence="2 10 12">Belongs to the GrpE family.</text>
</comment>
<dbReference type="Gene3D" id="2.30.22.10">
    <property type="entry name" value="Head domain of nucleotide exchange factor GrpE"/>
    <property type="match status" value="1"/>
</dbReference>
<evidence type="ECO:0000256" key="13">
    <source>
        <dbReference type="SAM" id="MobiDB-lite"/>
    </source>
</evidence>
<organism evidence="14 15">
    <name type="scientific">Fructilactobacillus florum DSM 22689 = JCM 16035</name>
    <dbReference type="NCBI Taxonomy" id="1423745"/>
    <lineage>
        <taxon>Bacteria</taxon>
        <taxon>Bacillati</taxon>
        <taxon>Bacillota</taxon>
        <taxon>Bacilli</taxon>
        <taxon>Lactobacillales</taxon>
        <taxon>Lactobacillaceae</taxon>
        <taxon>Fructilactobacillus</taxon>
    </lineage>
</organism>